<reference evidence="1 2" key="1">
    <citation type="journal article" date="2016" name="Nat. Commun.">
        <title>Thousands of microbial genomes shed light on interconnected biogeochemical processes in an aquifer system.</title>
        <authorList>
            <person name="Anantharaman K."/>
            <person name="Brown C.T."/>
            <person name="Hug L.A."/>
            <person name="Sharon I."/>
            <person name="Castelle C.J."/>
            <person name="Probst A.J."/>
            <person name="Thomas B.C."/>
            <person name="Singh A."/>
            <person name="Wilkins M.J."/>
            <person name="Karaoz U."/>
            <person name="Brodie E.L."/>
            <person name="Williams K.H."/>
            <person name="Hubbard S.S."/>
            <person name="Banfield J.F."/>
        </authorList>
    </citation>
    <scope>NUCLEOTIDE SEQUENCE [LARGE SCALE GENOMIC DNA]</scope>
</reference>
<dbReference type="AlphaFoldDB" id="A0A1F5TS46"/>
<name>A0A1F5TS46_9BACT</name>
<gene>
    <name evidence="1" type="ORF">A2531_06180</name>
</gene>
<protein>
    <submittedName>
        <fullName evidence="1">Uncharacterized protein</fullName>
    </submittedName>
</protein>
<evidence type="ECO:0000313" key="1">
    <source>
        <dbReference type="EMBL" id="OGF41723.1"/>
    </source>
</evidence>
<organism evidence="1 2">
    <name type="scientific">Candidatus Falkowbacteria bacterium RIFOXYD2_FULL_34_120</name>
    <dbReference type="NCBI Taxonomy" id="1798007"/>
    <lineage>
        <taxon>Bacteria</taxon>
        <taxon>Candidatus Falkowiibacteriota</taxon>
    </lineage>
</organism>
<proteinExistence type="predicted"/>
<comment type="caution">
    <text evidence="1">The sequence shown here is derived from an EMBL/GenBank/DDBJ whole genome shotgun (WGS) entry which is preliminary data.</text>
</comment>
<dbReference type="Proteomes" id="UP000177579">
    <property type="component" value="Unassembled WGS sequence"/>
</dbReference>
<sequence>MKKIVIIVILSFFVLSLNSLVLAINEELLTVTPLGVSINESSIAIICENNDKIFYVSGYRYAGGRPINAKAEALIRAKIADKKDKTIKITGYFLSDKEFELKTLEAYEIKVQY</sequence>
<accession>A0A1F5TS46</accession>
<dbReference type="EMBL" id="MFGO01000006">
    <property type="protein sequence ID" value="OGF41723.1"/>
    <property type="molecule type" value="Genomic_DNA"/>
</dbReference>
<evidence type="ECO:0000313" key="2">
    <source>
        <dbReference type="Proteomes" id="UP000177579"/>
    </source>
</evidence>